<organism evidence="8 9">
    <name type="scientific">Psychroflexus salinarum</name>
    <dbReference type="NCBI Taxonomy" id="546024"/>
    <lineage>
        <taxon>Bacteria</taxon>
        <taxon>Pseudomonadati</taxon>
        <taxon>Bacteroidota</taxon>
        <taxon>Flavobacteriia</taxon>
        <taxon>Flavobacteriales</taxon>
        <taxon>Flavobacteriaceae</taxon>
        <taxon>Psychroflexus</taxon>
    </lineage>
</organism>
<accession>A0ABW3GPN8</accession>
<feature type="transmembrane region" description="Helical" evidence="7">
    <location>
        <begin position="102"/>
        <end position="121"/>
    </location>
</feature>
<evidence type="ECO:0000256" key="5">
    <source>
        <dbReference type="ARBA" id="ARBA00022989"/>
    </source>
</evidence>
<feature type="transmembrane region" description="Helical" evidence="7">
    <location>
        <begin position="133"/>
        <end position="151"/>
    </location>
</feature>
<reference evidence="9" key="1">
    <citation type="journal article" date="2019" name="Int. J. Syst. Evol. Microbiol.">
        <title>The Global Catalogue of Microorganisms (GCM) 10K type strain sequencing project: providing services to taxonomists for standard genome sequencing and annotation.</title>
        <authorList>
            <consortium name="The Broad Institute Genomics Platform"/>
            <consortium name="The Broad Institute Genome Sequencing Center for Infectious Disease"/>
            <person name="Wu L."/>
            <person name="Ma J."/>
        </authorList>
    </citation>
    <scope>NUCLEOTIDE SEQUENCE [LARGE SCALE GENOMIC DNA]</scope>
    <source>
        <strain evidence="9">CCUG 56752</strain>
    </source>
</reference>
<protein>
    <recommendedName>
        <fullName evidence="7">Phosphatidylglycerol--prolipoprotein diacylglyceryl transferase</fullName>
        <ecNumber evidence="7">2.5.1.145</ecNumber>
    </recommendedName>
</protein>
<feature type="transmembrane region" description="Helical" evidence="7">
    <location>
        <begin position="212"/>
        <end position="229"/>
    </location>
</feature>
<proteinExistence type="inferred from homology"/>
<evidence type="ECO:0000256" key="3">
    <source>
        <dbReference type="ARBA" id="ARBA00022679"/>
    </source>
</evidence>
<dbReference type="HAMAP" id="MF_01147">
    <property type="entry name" value="Lgt"/>
    <property type="match status" value="1"/>
</dbReference>
<evidence type="ECO:0000256" key="6">
    <source>
        <dbReference type="ARBA" id="ARBA00023136"/>
    </source>
</evidence>
<comment type="pathway">
    <text evidence="7">Protein modification; lipoprotein biosynthesis (diacylglyceryl transfer).</text>
</comment>
<evidence type="ECO:0000256" key="2">
    <source>
        <dbReference type="ARBA" id="ARBA00022475"/>
    </source>
</evidence>
<feature type="transmembrane region" description="Helical" evidence="7">
    <location>
        <begin position="55"/>
        <end position="75"/>
    </location>
</feature>
<dbReference type="InterPro" id="IPR001640">
    <property type="entry name" value="Lgt"/>
</dbReference>
<dbReference type="EMBL" id="JBHTIV010000009">
    <property type="protein sequence ID" value="MFD0932537.1"/>
    <property type="molecule type" value="Genomic_DNA"/>
</dbReference>
<evidence type="ECO:0000256" key="1">
    <source>
        <dbReference type="ARBA" id="ARBA00007150"/>
    </source>
</evidence>
<comment type="catalytic activity">
    <reaction evidence="7">
        <text>L-cysteinyl-[prolipoprotein] + a 1,2-diacyl-sn-glycero-3-phospho-(1'-sn-glycerol) = an S-1,2-diacyl-sn-glyceryl-L-cysteinyl-[prolipoprotein] + sn-glycerol 1-phosphate + H(+)</text>
        <dbReference type="Rhea" id="RHEA:56712"/>
        <dbReference type="Rhea" id="RHEA-COMP:14679"/>
        <dbReference type="Rhea" id="RHEA-COMP:14680"/>
        <dbReference type="ChEBI" id="CHEBI:15378"/>
        <dbReference type="ChEBI" id="CHEBI:29950"/>
        <dbReference type="ChEBI" id="CHEBI:57685"/>
        <dbReference type="ChEBI" id="CHEBI:64716"/>
        <dbReference type="ChEBI" id="CHEBI:140658"/>
        <dbReference type="EC" id="2.5.1.145"/>
    </reaction>
</comment>
<keyword evidence="6 7" id="KW-0472">Membrane</keyword>
<keyword evidence="4 7" id="KW-0812">Transmembrane</keyword>
<feature type="binding site" evidence="7">
    <location>
        <position position="149"/>
    </location>
    <ligand>
        <name>a 1,2-diacyl-sn-glycero-3-phospho-(1'-sn-glycerol)</name>
        <dbReference type="ChEBI" id="CHEBI:64716"/>
    </ligand>
</feature>
<name>A0ABW3GPN8_9FLAO</name>
<comment type="subcellular location">
    <subcellularLocation>
        <location evidence="7">Cell membrane</location>
        <topology evidence="7">Multi-pass membrane protein</topology>
    </subcellularLocation>
</comment>
<keyword evidence="3 7" id="KW-0808">Transferase</keyword>
<keyword evidence="2 7" id="KW-1003">Cell membrane</keyword>
<dbReference type="Proteomes" id="UP001597049">
    <property type="component" value="Unassembled WGS sequence"/>
</dbReference>
<comment type="caution">
    <text evidence="8">The sequence shown here is derived from an EMBL/GenBank/DDBJ whole genome shotgun (WGS) entry which is preliminary data.</text>
</comment>
<evidence type="ECO:0000313" key="9">
    <source>
        <dbReference type="Proteomes" id="UP001597049"/>
    </source>
</evidence>
<dbReference type="PANTHER" id="PTHR30589:SF0">
    <property type="entry name" value="PHOSPHATIDYLGLYCEROL--PROLIPOPROTEIN DIACYLGLYCERYL TRANSFERASE"/>
    <property type="match status" value="1"/>
</dbReference>
<dbReference type="Pfam" id="PF01790">
    <property type="entry name" value="LGT"/>
    <property type="match status" value="1"/>
</dbReference>
<dbReference type="RefSeq" id="WP_379657861.1">
    <property type="nucleotide sequence ID" value="NZ_JBHTIV010000009.1"/>
</dbReference>
<evidence type="ECO:0000256" key="4">
    <source>
        <dbReference type="ARBA" id="ARBA00022692"/>
    </source>
</evidence>
<feature type="transmembrane region" description="Helical" evidence="7">
    <location>
        <begin position="20"/>
        <end position="43"/>
    </location>
</feature>
<comment type="similarity">
    <text evidence="1 7">Belongs to the Lgt family.</text>
</comment>
<evidence type="ECO:0000313" key="8">
    <source>
        <dbReference type="EMBL" id="MFD0932537.1"/>
    </source>
</evidence>
<keyword evidence="5 7" id="KW-1133">Transmembrane helix</keyword>
<comment type="function">
    <text evidence="7">Catalyzes the transfer of the diacylglyceryl group from phosphatidylglycerol to the sulfhydryl group of the N-terminal cysteine of a prolipoprotein, the first step in the formation of mature lipoproteins.</text>
</comment>
<feature type="transmembrane region" description="Helical" evidence="7">
    <location>
        <begin position="249"/>
        <end position="266"/>
    </location>
</feature>
<feature type="transmembrane region" description="Helical" evidence="7">
    <location>
        <begin position="185"/>
        <end position="203"/>
    </location>
</feature>
<dbReference type="GO" id="GO:0008961">
    <property type="term" value="F:phosphatidylglycerol-prolipoprotein diacylglyceryl transferase activity"/>
    <property type="evidence" value="ECO:0007669"/>
    <property type="project" value="UniProtKB-EC"/>
</dbReference>
<evidence type="ECO:0000256" key="7">
    <source>
        <dbReference type="HAMAP-Rule" id="MF_01147"/>
    </source>
</evidence>
<dbReference type="EC" id="2.5.1.145" evidence="7"/>
<gene>
    <name evidence="7 8" type="primary">lgt</name>
    <name evidence="8" type="ORF">ACFQ0R_08015</name>
</gene>
<dbReference type="PANTHER" id="PTHR30589">
    <property type="entry name" value="PROLIPOPROTEIN DIACYLGLYCERYL TRANSFERASE"/>
    <property type="match status" value="1"/>
</dbReference>
<sequence length="276" mass="31206">MLQAIQWDPSLGIDLGIFTIRYYSLMFLIAFGAGFYITKRIFISEGVSLEKLDKLLIYTILSTLIGARLGHVIFYQPELFLEDPLSVFLPVSFVPEIEFTGFRGLASHGAAIGIAIGMYFYSKKVTNKSIFWILDRITMPVAFGAVFVRIGNFLNSEIVGKATNSDFGVVFVQLGESFPRHPAQLYESICYLILFGILSLIFWKTNVKQKKGVLFGVFFTLLWTIRFLVEYVKEPQVAERADWLFNTGQLLSIPMILIGLGIIYFSNKRAKVNESA</sequence>
<dbReference type="NCBIfam" id="TIGR00544">
    <property type="entry name" value="lgt"/>
    <property type="match status" value="1"/>
</dbReference>
<keyword evidence="9" id="KW-1185">Reference proteome</keyword>